<gene>
    <name evidence="1" type="ordered locus">MYSTI_06600</name>
</gene>
<organism evidence="1 2">
    <name type="scientific">Myxococcus stipitatus (strain DSM 14675 / JCM 12634 / Mx s8)</name>
    <dbReference type="NCBI Taxonomy" id="1278073"/>
    <lineage>
        <taxon>Bacteria</taxon>
        <taxon>Pseudomonadati</taxon>
        <taxon>Myxococcota</taxon>
        <taxon>Myxococcia</taxon>
        <taxon>Myxococcales</taxon>
        <taxon>Cystobacterineae</taxon>
        <taxon>Myxococcaceae</taxon>
        <taxon>Myxococcus</taxon>
    </lineage>
</organism>
<dbReference type="STRING" id="1278073.MYSTI_06600"/>
<dbReference type="PATRIC" id="fig|1278073.3.peg.6700"/>
<keyword evidence="2" id="KW-1185">Reference proteome</keyword>
<dbReference type="HOGENOM" id="CLU_3120172_0_0_7"/>
<evidence type="ECO:0000313" key="1">
    <source>
        <dbReference type="EMBL" id="AGC47873.1"/>
    </source>
</evidence>
<accession>L7UIN4</accession>
<reference evidence="1 2" key="1">
    <citation type="journal article" date="2013" name="Genome Announc.">
        <title>Complete genome sequence of Myxococcus stipitatus strain DSM 14675, a fruiting myxobacterium.</title>
        <authorList>
            <person name="Huntley S."/>
            <person name="Kneip S."/>
            <person name="Treuner-Lange A."/>
            <person name="Sogaard-Andersen L."/>
        </authorList>
    </citation>
    <scope>NUCLEOTIDE SEQUENCE [LARGE SCALE GENOMIC DNA]</scope>
    <source>
        <strain evidence="2">DSM 14675 / JCM 12634 / Mx s8</strain>
    </source>
</reference>
<dbReference type="KEGG" id="msd:MYSTI_06600"/>
<dbReference type="EMBL" id="CP004025">
    <property type="protein sequence ID" value="AGC47873.1"/>
    <property type="molecule type" value="Genomic_DNA"/>
</dbReference>
<protein>
    <submittedName>
        <fullName evidence="1">Uncharacterized protein</fullName>
    </submittedName>
</protein>
<dbReference type="Proteomes" id="UP000011131">
    <property type="component" value="Chromosome"/>
</dbReference>
<evidence type="ECO:0000313" key="2">
    <source>
        <dbReference type="Proteomes" id="UP000011131"/>
    </source>
</evidence>
<dbReference type="AlphaFoldDB" id="L7UIN4"/>
<sequence>MATVEALRDRTRAWARDANRHRVPIHWAFTRAKARHTFRYLPEDFIRAED</sequence>
<proteinExistence type="predicted"/>
<name>L7UIN4_MYXSD</name>
<dbReference type="RefSeq" id="WP_015352127.1">
    <property type="nucleotide sequence ID" value="NC_020126.1"/>
</dbReference>